<feature type="domain" description="ABC1 atypical kinase-like" evidence="2">
    <location>
        <begin position="300"/>
        <end position="456"/>
    </location>
</feature>
<dbReference type="Proteomes" id="UP000242146">
    <property type="component" value="Unassembled WGS sequence"/>
</dbReference>
<dbReference type="EMBL" id="MCGT01000002">
    <property type="protein sequence ID" value="ORX62405.1"/>
    <property type="molecule type" value="Genomic_DNA"/>
</dbReference>
<dbReference type="Pfam" id="PF03109">
    <property type="entry name" value="ABC1"/>
    <property type="match status" value="2"/>
</dbReference>
<dbReference type="SUPFAM" id="SSF56112">
    <property type="entry name" value="Protein kinase-like (PK-like)"/>
    <property type="match status" value="1"/>
</dbReference>
<dbReference type="STRING" id="101127.A0A1X2GWJ3"/>
<gene>
    <name evidence="3" type="ORF">DM01DRAFT_1331829</name>
</gene>
<dbReference type="GO" id="GO:0007005">
    <property type="term" value="P:mitochondrion organization"/>
    <property type="evidence" value="ECO:0007669"/>
    <property type="project" value="EnsemblFungi"/>
</dbReference>
<dbReference type="InterPro" id="IPR011009">
    <property type="entry name" value="Kinase-like_dom_sf"/>
</dbReference>
<protein>
    <submittedName>
        <fullName evidence="3">ABC1-domain-containing protein</fullName>
    </submittedName>
</protein>
<dbReference type="PANTHER" id="PTHR45890:SF1">
    <property type="entry name" value="AARF DOMAIN CONTAINING KINASE 2"/>
    <property type="match status" value="1"/>
</dbReference>
<proteinExistence type="inferred from homology"/>
<dbReference type="GO" id="GO:0055091">
    <property type="term" value="P:phospholipid homeostasis"/>
    <property type="evidence" value="ECO:0007669"/>
    <property type="project" value="EnsemblFungi"/>
</dbReference>
<accession>A0A1X2GWJ3</accession>
<reference evidence="3 4" key="1">
    <citation type="submission" date="2016-07" db="EMBL/GenBank/DDBJ databases">
        <title>Pervasive Adenine N6-methylation of Active Genes in Fungi.</title>
        <authorList>
            <consortium name="DOE Joint Genome Institute"/>
            <person name="Mondo S.J."/>
            <person name="Dannebaum R.O."/>
            <person name="Kuo R.C."/>
            <person name="Labutti K."/>
            <person name="Haridas S."/>
            <person name="Kuo A."/>
            <person name="Salamov A."/>
            <person name="Ahrendt S.R."/>
            <person name="Lipzen A."/>
            <person name="Sullivan W."/>
            <person name="Andreopoulos W.B."/>
            <person name="Clum A."/>
            <person name="Lindquist E."/>
            <person name="Daum C."/>
            <person name="Ramamoorthy G.K."/>
            <person name="Gryganskyi A."/>
            <person name="Culley D."/>
            <person name="Magnuson J.K."/>
            <person name="James T.Y."/>
            <person name="O'Malley M.A."/>
            <person name="Stajich J.E."/>
            <person name="Spatafora J.W."/>
            <person name="Visel A."/>
            <person name="Grigoriev I.V."/>
        </authorList>
    </citation>
    <scope>NUCLEOTIDE SEQUENCE [LARGE SCALE GENOMIC DNA]</scope>
    <source>
        <strain evidence="3 4">NRRL 3301</strain>
    </source>
</reference>
<dbReference type="GO" id="GO:0005743">
    <property type="term" value="C:mitochondrial inner membrane"/>
    <property type="evidence" value="ECO:0007669"/>
    <property type="project" value="EnsemblFungi"/>
</dbReference>
<dbReference type="AlphaFoldDB" id="A0A1X2GWJ3"/>
<dbReference type="CDD" id="cd13971">
    <property type="entry name" value="ADCK2-like"/>
    <property type="match status" value="1"/>
</dbReference>
<dbReference type="PANTHER" id="PTHR45890">
    <property type="entry name" value="AARF DOMAIN CONTAINING KINASE 2 (PREDICTED)"/>
    <property type="match status" value="1"/>
</dbReference>
<sequence>MRLALSPQLHRIYTTTTTRQSTCRATHWSRSYGQPLHPVAHQQRSLATIPLASPLLMGPLPTICKRKQKLRTCRLAWPLIIPWLTASPVTTSFPVAAPFEQHDVDVIRHWLHRLWYECSHLVKEWLVEPLLTFRRFVHILLLLCPVALASPAMLFGSQVNKEETTGALWWYDFLANQMERAGPSFIKLAQWIASRTDLFPRGLCHRLSKLHSDVTAHSFDYTKVVLEETFGRRLDELFLELDPEPLGVGAIAQVYKARLHPDLILADEAMLADFCVDENVVTTDAVVVYDKHGKAVQIRTSVAIKVLHPKVKALVNRDLKIMACIAGLLTWIPSFHWLSLPQEVQVFGAMMRDQLDLRVEGQHLLRFNELFAGNPNVCFPRPYMYLTSEQVLVEEYEHGIPLSVFLKAAATAKRSGQSSGVFDKKIASIGLDTFLYMLIVYNFIHADLHPGNIMVRYYKPSAHHPVQMAWSKLMRQQLKDEGDQAVSRVRAATTDRALADTLQQLDDEGYVPQLVMIDTGLVNELNDKNRRNFLDLFMAIAQFDGYNAGRLMIERCQSPEHVINGELFALRMQRLILGLKENTFHLGTVRIGDLLSEVHDMVRTHHVKLEGDFINVVVGIMLLEGIGRQLDPDLDLFKNALPVLRKYSIQDGGKHTLQGMKDVQEQGVTTPHWIKVWIFLELRHWLTRTDREDEWLQMCDILCFNN</sequence>
<comment type="caution">
    <text evidence="3">The sequence shown here is derived from an EMBL/GenBank/DDBJ whole genome shotgun (WGS) entry which is preliminary data.</text>
</comment>
<evidence type="ECO:0000256" key="1">
    <source>
        <dbReference type="ARBA" id="ARBA00009670"/>
    </source>
</evidence>
<dbReference type="InterPro" id="IPR052402">
    <property type="entry name" value="ADCK_kinase"/>
</dbReference>
<dbReference type="GO" id="GO:0044289">
    <property type="term" value="C:mitochondrial inner-outer membrane contact site"/>
    <property type="evidence" value="ECO:0007669"/>
    <property type="project" value="EnsemblFungi"/>
</dbReference>
<name>A0A1X2GWJ3_9FUNG</name>
<evidence type="ECO:0000259" key="2">
    <source>
        <dbReference type="Pfam" id="PF03109"/>
    </source>
</evidence>
<dbReference type="InterPro" id="IPR004147">
    <property type="entry name" value="ABC1_dom"/>
</dbReference>
<organism evidence="3 4">
    <name type="scientific">Hesseltinella vesiculosa</name>
    <dbReference type="NCBI Taxonomy" id="101127"/>
    <lineage>
        <taxon>Eukaryota</taxon>
        <taxon>Fungi</taxon>
        <taxon>Fungi incertae sedis</taxon>
        <taxon>Mucoromycota</taxon>
        <taxon>Mucoromycotina</taxon>
        <taxon>Mucoromycetes</taxon>
        <taxon>Mucorales</taxon>
        <taxon>Cunninghamellaceae</taxon>
        <taxon>Hesseltinella</taxon>
    </lineage>
</organism>
<feature type="domain" description="ABC1 atypical kinase-like" evidence="2">
    <location>
        <begin position="209"/>
        <end position="260"/>
    </location>
</feature>
<dbReference type="OrthoDB" id="1290869at2759"/>
<keyword evidence="4" id="KW-1185">Reference proteome</keyword>
<dbReference type="InterPro" id="IPR044095">
    <property type="entry name" value="ADCK2_dom"/>
</dbReference>
<comment type="similarity">
    <text evidence="1">Belongs to the protein kinase superfamily. ADCK protein kinase family.</text>
</comment>
<evidence type="ECO:0000313" key="4">
    <source>
        <dbReference type="Proteomes" id="UP000242146"/>
    </source>
</evidence>
<evidence type="ECO:0000313" key="3">
    <source>
        <dbReference type="EMBL" id="ORX62405.1"/>
    </source>
</evidence>